<dbReference type="InterPro" id="IPR029058">
    <property type="entry name" value="AB_hydrolase_fold"/>
</dbReference>
<dbReference type="Gene3D" id="3.40.50.1820">
    <property type="entry name" value="alpha/beta hydrolase"/>
    <property type="match status" value="1"/>
</dbReference>
<dbReference type="PANTHER" id="PTHR43798:SF33">
    <property type="entry name" value="HYDROLASE, PUTATIVE (AFU_ORTHOLOGUE AFUA_2G14860)-RELATED"/>
    <property type="match status" value="1"/>
</dbReference>
<comment type="caution">
    <text evidence="2">The sequence shown here is derived from an EMBL/GenBank/DDBJ whole genome shotgun (WGS) entry which is preliminary data.</text>
</comment>
<organism evidence="2 3">
    <name type="scientific">Candidatus Staskawiczbacteria bacterium CG10_big_fil_rev_8_21_14_0_10_38_10</name>
    <dbReference type="NCBI Taxonomy" id="1974891"/>
    <lineage>
        <taxon>Bacteria</taxon>
        <taxon>Candidatus Staskawicziibacteriota</taxon>
    </lineage>
</organism>
<dbReference type="PANTHER" id="PTHR43798">
    <property type="entry name" value="MONOACYLGLYCEROL LIPASE"/>
    <property type="match status" value="1"/>
</dbReference>
<reference evidence="3" key="1">
    <citation type="submission" date="2017-09" db="EMBL/GenBank/DDBJ databases">
        <title>Depth-based differentiation of microbial function through sediment-hosted aquifers and enrichment of novel symbionts in the deep terrestrial subsurface.</title>
        <authorList>
            <person name="Probst A.J."/>
            <person name="Ladd B."/>
            <person name="Jarett J.K."/>
            <person name="Geller-Mcgrath D.E."/>
            <person name="Sieber C.M.K."/>
            <person name="Emerson J.B."/>
            <person name="Anantharaman K."/>
            <person name="Thomas B.C."/>
            <person name="Malmstrom R."/>
            <person name="Stieglmeier M."/>
            <person name="Klingl A."/>
            <person name="Woyke T."/>
            <person name="Ryan C.M."/>
            <person name="Banfield J.F."/>
        </authorList>
    </citation>
    <scope>NUCLEOTIDE SEQUENCE [LARGE SCALE GENOMIC DNA]</scope>
</reference>
<dbReference type="EMBL" id="PFEN01000024">
    <property type="protein sequence ID" value="PJE69550.1"/>
    <property type="molecule type" value="Genomic_DNA"/>
</dbReference>
<evidence type="ECO:0000313" key="3">
    <source>
        <dbReference type="Proteomes" id="UP000236946"/>
    </source>
</evidence>
<dbReference type="InterPro" id="IPR000073">
    <property type="entry name" value="AB_hydrolase_1"/>
</dbReference>
<dbReference type="InterPro" id="IPR000639">
    <property type="entry name" value="Epox_hydrolase-like"/>
</dbReference>
<dbReference type="PRINTS" id="PR00111">
    <property type="entry name" value="ABHYDROLASE"/>
</dbReference>
<dbReference type="PRINTS" id="PR00412">
    <property type="entry name" value="EPOXHYDRLASE"/>
</dbReference>
<evidence type="ECO:0000259" key="1">
    <source>
        <dbReference type="Pfam" id="PF00561"/>
    </source>
</evidence>
<dbReference type="InterPro" id="IPR050266">
    <property type="entry name" value="AB_hydrolase_sf"/>
</dbReference>
<gene>
    <name evidence="2" type="ORF">COU98_01430</name>
</gene>
<name>A0A2H9T1C9_9BACT</name>
<dbReference type="SUPFAM" id="SSF53474">
    <property type="entry name" value="alpha/beta-Hydrolases"/>
    <property type="match status" value="1"/>
</dbReference>
<dbReference type="GO" id="GO:0003824">
    <property type="term" value="F:catalytic activity"/>
    <property type="evidence" value="ECO:0007669"/>
    <property type="project" value="InterPro"/>
</dbReference>
<proteinExistence type="predicted"/>
<dbReference type="AlphaFoldDB" id="A0A2H9T1C9"/>
<protein>
    <recommendedName>
        <fullName evidence="1">AB hydrolase-1 domain-containing protein</fullName>
    </recommendedName>
</protein>
<sequence>MISNGVREEQISINSLKTNYKIAGSGPAILILHGWGSKAERWVKVGEMLVENGYKIIIPDLPGFGGTDVPPKPWGLNEYCGFIADFTKTLNLEKFYLLGHSFGGALAVKYTLRFPEKIEKLFLMASACIRKKTIKKWVLVRISKFFKIFSFLPFYALARKVFYKFIVSGSDYQYTKGVMKESFLKVVNEDLSKVLSLINVPTVIIWGAKDDTTLVEDAYFIEREINNSKLIIIPEGDHDLEQKMPEILTEKIIKNLTN</sequence>
<accession>A0A2H9T1C9</accession>
<dbReference type="Pfam" id="PF00561">
    <property type="entry name" value="Abhydrolase_1"/>
    <property type="match status" value="1"/>
</dbReference>
<evidence type="ECO:0000313" key="2">
    <source>
        <dbReference type="EMBL" id="PJE69550.1"/>
    </source>
</evidence>
<dbReference type="GO" id="GO:0016020">
    <property type="term" value="C:membrane"/>
    <property type="evidence" value="ECO:0007669"/>
    <property type="project" value="TreeGrafter"/>
</dbReference>
<dbReference type="Proteomes" id="UP000236946">
    <property type="component" value="Unassembled WGS sequence"/>
</dbReference>
<feature type="domain" description="AB hydrolase-1" evidence="1">
    <location>
        <begin position="27"/>
        <end position="129"/>
    </location>
</feature>